<keyword evidence="5 9" id="KW-0997">Cell inner membrane</keyword>
<evidence type="ECO:0000256" key="5">
    <source>
        <dbReference type="ARBA" id="ARBA00022519"/>
    </source>
</evidence>
<dbReference type="GO" id="GO:0005886">
    <property type="term" value="C:plasma membrane"/>
    <property type="evidence" value="ECO:0007669"/>
    <property type="project" value="UniProtKB-SubCell"/>
</dbReference>
<evidence type="ECO:0000313" key="12">
    <source>
        <dbReference type="EMBL" id="SMC75799.1"/>
    </source>
</evidence>
<feature type="transmembrane region" description="Helical" evidence="9">
    <location>
        <begin position="1001"/>
        <end position="1022"/>
    </location>
</feature>
<dbReference type="PROSITE" id="PS50156">
    <property type="entry name" value="SSD"/>
    <property type="match status" value="1"/>
</dbReference>
<dbReference type="InterPro" id="IPR001036">
    <property type="entry name" value="Acrflvin-R"/>
</dbReference>
<keyword evidence="7 9" id="KW-1133">Transmembrane helix</keyword>
<evidence type="ECO:0000313" key="13">
    <source>
        <dbReference type="Proteomes" id="UP000192656"/>
    </source>
</evidence>
<dbReference type="GO" id="GO:0042910">
    <property type="term" value="F:xenobiotic transmembrane transporter activity"/>
    <property type="evidence" value="ECO:0007669"/>
    <property type="project" value="TreeGrafter"/>
</dbReference>
<dbReference type="Gene3D" id="3.30.70.1440">
    <property type="entry name" value="Multidrug efflux transporter AcrB pore domain"/>
    <property type="match status" value="1"/>
</dbReference>
<dbReference type="Gene3D" id="3.30.70.1430">
    <property type="entry name" value="Multidrug efflux transporter AcrB pore domain"/>
    <property type="match status" value="2"/>
</dbReference>
<dbReference type="Pfam" id="PF00873">
    <property type="entry name" value="ACR_tran"/>
    <property type="match status" value="1"/>
</dbReference>
<keyword evidence="3 9" id="KW-0813">Transport</keyword>
<accession>A0A1W2BSD2</accession>
<evidence type="ECO:0000259" key="11">
    <source>
        <dbReference type="PROSITE" id="PS50156"/>
    </source>
</evidence>
<proteinExistence type="inferred from homology"/>
<keyword evidence="4" id="KW-1003">Cell membrane</keyword>
<feature type="transmembrane region" description="Helical" evidence="9">
    <location>
        <begin position="478"/>
        <end position="501"/>
    </location>
</feature>
<dbReference type="InterPro" id="IPR000731">
    <property type="entry name" value="SSD"/>
</dbReference>
<dbReference type="SUPFAM" id="SSF82866">
    <property type="entry name" value="Multidrug efflux transporter AcrB transmembrane domain"/>
    <property type="match status" value="2"/>
</dbReference>
<evidence type="ECO:0000256" key="10">
    <source>
        <dbReference type="SAM" id="MobiDB-lite"/>
    </source>
</evidence>
<feature type="compositionally biased region" description="Basic and acidic residues" evidence="10">
    <location>
        <begin position="1071"/>
        <end position="1087"/>
    </location>
</feature>
<organism evidence="12 13">
    <name type="scientific">Fulvimarina manganoxydans</name>
    <dbReference type="NCBI Taxonomy" id="937218"/>
    <lineage>
        <taxon>Bacteria</taxon>
        <taxon>Pseudomonadati</taxon>
        <taxon>Pseudomonadota</taxon>
        <taxon>Alphaproteobacteria</taxon>
        <taxon>Hyphomicrobiales</taxon>
        <taxon>Aurantimonadaceae</taxon>
        <taxon>Fulvimarina</taxon>
    </lineage>
</organism>
<dbReference type="SUPFAM" id="SSF82693">
    <property type="entry name" value="Multidrug efflux transporter AcrB pore domain, PN1, PN2, PC1 and PC2 subdomains"/>
    <property type="match status" value="4"/>
</dbReference>
<feature type="domain" description="SSD" evidence="11">
    <location>
        <begin position="379"/>
        <end position="499"/>
    </location>
</feature>
<dbReference type="AlphaFoldDB" id="A0A1W2BSD2"/>
<dbReference type="Gene3D" id="3.30.70.1320">
    <property type="entry name" value="Multidrug efflux transporter AcrB pore domain like"/>
    <property type="match status" value="1"/>
</dbReference>
<protein>
    <recommendedName>
        <fullName evidence="9">Efflux pump membrane transporter</fullName>
    </recommendedName>
</protein>
<evidence type="ECO:0000256" key="7">
    <source>
        <dbReference type="ARBA" id="ARBA00022989"/>
    </source>
</evidence>
<evidence type="ECO:0000256" key="2">
    <source>
        <dbReference type="ARBA" id="ARBA00010942"/>
    </source>
</evidence>
<dbReference type="FunFam" id="3.30.70.1430:FF:000001">
    <property type="entry name" value="Efflux pump membrane transporter"/>
    <property type="match status" value="1"/>
</dbReference>
<dbReference type="InterPro" id="IPR027463">
    <property type="entry name" value="AcrB_DN_DC_subdom"/>
</dbReference>
<dbReference type="Gene3D" id="1.20.1640.10">
    <property type="entry name" value="Multidrug efflux transporter AcrB transmembrane domain"/>
    <property type="match status" value="2"/>
</dbReference>
<sequence>MISDLFIARPRLASVISIVLIIGGLLAIFVLPISQYPNVAPPTVSVSASYPGSSAQAVADAVAAPLEEAINGVENMIYMSSTSTDAGTYNLSITFAIGTDPDIAQVNVSNRVQLATSQLPTDVARQGVTVRSRSPNFLLALAFYTTNPDALSPIELGAYVSTNVTTALSRVEGVGNASPLGPADYAMRIWTDPDRMAALNISPDEVVAAIQASNTVASIGQIGGAPAPEGQATVYTVTSKGRFSDVSEFQNVVVRASPDGAIVRLSDIARVELGAQSYSVNSYYDGQYPSQLVQVNQSPGANALQTVTAVQAELDRLSQSFPPGLEYAVIYDSTEYVNATIEEIIFSLFLVAAIVVIVVYVFLQDWRATLVPAMAIPVSLIGTFIFLLAFGFSINVITLLALILAIGLVVDDAILVVENCQRVMVERSLDAPEASRQAMREVTGPIISTTLVLLAVFLPTTFLPGLSGQLYRQFGVTLSISLLLSSLVALTLTPALAAIFLKPPRQSWLPLRLFSKGLEKTSSGYSRVVGFLVRRVLVALVILAAGAVIAAFSFTSLPQSLIPDEDQGAILFDVSLPNAASLQRTDEVMEQIAKIIDTTDGVEAYTTAAGFSLLQSAQRPSAGVGIIGLKVWGERRDLFTILGELTGRFSQIPGATVAAFPPPPIPGLGSVGGFSFQILAQQSQDPQEMAQVARAFVAAANERPEISGARTTFSADVPRLFLEIDRDRAETLGLTTSSIYDAIGSTLGQVFVNQFNYQGRVYQVRLQAEAAQRATEDDILNIYAQNRQGQMVPIRTVVTVRTEFGPYAIPRFNLYLAAELSGNPAQGYSSGAALSALQEVASQTLPDGYSYQFSGTSYQEQQAGDVTYIAFALAFVFAYLFLVGQYESWLLPLAVMFSLMIAAAGAAGTLYLFGYTSNIYSQIGIVMLIGLASKNAILIVEFARDRHDEGASITEAAITGSRQRLRAVLMTAIAFILGIVPLALATGAGAAARNAIGMTSIGGMLAATLIGIFIVPALYALVQRLAEGKKGKLWGQEDDGDGPGRERAKTGMGFPWARARKESNKTSGGEADDRAAADKGPDPEPAR</sequence>
<comment type="subcellular location">
    <subcellularLocation>
        <location evidence="1 9">Cell inner membrane</location>
        <topology evidence="1 9">Multi-pass membrane protein</topology>
    </subcellularLocation>
</comment>
<feature type="transmembrane region" description="Helical" evidence="9">
    <location>
        <begin position="12"/>
        <end position="33"/>
    </location>
</feature>
<evidence type="ECO:0000256" key="8">
    <source>
        <dbReference type="ARBA" id="ARBA00023136"/>
    </source>
</evidence>
<gene>
    <name evidence="12" type="ORF">SAMN06297251_107105</name>
</gene>
<keyword evidence="8 9" id="KW-0472">Membrane</keyword>
<dbReference type="Proteomes" id="UP000192656">
    <property type="component" value="Unassembled WGS sequence"/>
</dbReference>
<evidence type="ECO:0000256" key="9">
    <source>
        <dbReference type="RuleBase" id="RU364070"/>
    </source>
</evidence>
<dbReference type="PRINTS" id="PR00702">
    <property type="entry name" value="ACRIFLAVINRP"/>
</dbReference>
<dbReference type="RefSeq" id="WP_084409923.1">
    <property type="nucleotide sequence ID" value="NZ_FWXR01000007.1"/>
</dbReference>
<dbReference type="Gene3D" id="3.30.2090.10">
    <property type="entry name" value="Multidrug efflux transporter AcrB TolC docking domain, DN and DC subdomains"/>
    <property type="match status" value="2"/>
</dbReference>
<feature type="transmembrane region" description="Helical" evidence="9">
    <location>
        <begin position="866"/>
        <end position="883"/>
    </location>
</feature>
<feature type="region of interest" description="Disordered" evidence="10">
    <location>
        <begin position="1032"/>
        <end position="1087"/>
    </location>
</feature>
<evidence type="ECO:0000256" key="6">
    <source>
        <dbReference type="ARBA" id="ARBA00022692"/>
    </source>
</evidence>
<keyword evidence="13" id="KW-1185">Reference proteome</keyword>
<keyword evidence="6 9" id="KW-0812">Transmembrane</keyword>
<feature type="transmembrane region" description="Helical" evidence="9">
    <location>
        <begin position="396"/>
        <end position="417"/>
    </location>
</feature>
<feature type="transmembrane region" description="Helical" evidence="9">
    <location>
        <begin position="890"/>
        <end position="913"/>
    </location>
</feature>
<evidence type="ECO:0000256" key="4">
    <source>
        <dbReference type="ARBA" id="ARBA00022475"/>
    </source>
</evidence>
<dbReference type="NCBIfam" id="TIGR00915">
    <property type="entry name" value="2A0602"/>
    <property type="match status" value="1"/>
</dbReference>
<dbReference type="GO" id="GO:0009636">
    <property type="term" value="P:response to toxic substance"/>
    <property type="evidence" value="ECO:0007669"/>
    <property type="project" value="UniProtKB-ARBA"/>
</dbReference>
<dbReference type="PANTHER" id="PTHR32063:SF76">
    <property type="entry name" value="EFFLUX PUMP MEMBRANE TRANSPORTER"/>
    <property type="match status" value="1"/>
</dbReference>
<evidence type="ECO:0000256" key="3">
    <source>
        <dbReference type="ARBA" id="ARBA00022448"/>
    </source>
</evidence>
<feature type="transmembrane region" description="Helical" evidence="9">
    <location>
        <begin position="967"/>
        <end position="989"/>
    </location>
</feature>
<feature type="transmembrane region" description="Helical" evidence="9">
    <location>
        <begin position="370"/>
        <end position="390"/>
    </location>
</feature>
<dbReference type="EMBL" id="FWXR01000007">
    <property type="protein sequence ID" value="SMC75799.1"/>
    <property type="molecule type" value="Genomic_DNA"/>
</dbReference>
<dbReference type="OrthoDB" id="9807350at2"/>
<feature type="transmembrane region" description="Helical" evidence="9">
    <location>
        <begin position="536"/>
        <end position="557"/>
    </location>
</feature>
<reference evidence="12 13" key="1">
    <citation type="submission" date="2017-04" db="EMBL/GenBank/DDBJ databases">
        <authorList>
            <person name="Afonso C.L."/>
            <person name="Miller P.J."/>
            <person name="Scott M.A."/>
            <person name="Spackman E."/>
            <person name="Goraichik I."/>
            <person name="Dimitrov K.M."/>
            <person name="Suarez D.L."/>
            <person name="Swayne D.E."/>
        </authorList>
    </citation>
    <scope>NUCLEOTIDE SEQUENCE [LARGE SCALE GENOMIC DNA]</scope>
    <source>
        <strain evidence="12 13">CGMCC 1.10972</strain>
    </source>
</reference>
<dbReference type="STRING" id="937218.SAMN06297251_107105"/>
<feature type="transmembrane region" description="Helical" evidence="9">
    <location>
        <begin position="344"/>
        <end position="363"/>
    </location>
</feature>
<feature type="transmembrane region" description="Helical" evidence="9">
    <location>
        <begin position="919"/>
        <end position="940"/>
    </location>
</feature>
<dbReference type="SUPFAM" id="SSF82714">
    <property type="entry name" value="Multidrug efflux transporter AcrB TolC docking domain, DN and DC subdomains"/>
    <property type="match status" value="2"/>
</dbReference>
<feature type="transmembrane region" description="Helical" evidence="9">
    <location>
        <begin position="438"/>
        <end position="458"/>
    </location>
</feature>
<evidence type="ECO:0000256" key="1">
    <source>
        <dbReference type="ARBA" id="ARBA00004429"/>
    </source>
</evidence>
<dbReference type="PANTHER" id="PTHR32063">
    <property type="match status" value="1"/>
</dbReference>
<dbReference type="GO" id="GO:0015562">
    <property type="term" value="F:efflux transmembrane transporter activity"/>
    <property type="evidence" value="ECO:0007669"/>
    <property type="project" value="InterPro"/>
</dbReference>
<name>A0A1W2BSD2_9HYPH</name>
<dbReference type="FunFam" id="1.20.1640.10:FF:000001">
    <property type="entry name" value="Efflux pump membrane transporter"/>
    <property type="match status" value="1"/>
</dbReference>
<dbReference type="InterPro" id="IPR004764">
    <property type="entry name" value="MdtF-like"/>
</dbReference>
<comment type="similarity">
    <text evidence="2 9">Belongs to the resistance-nodulation-cell division (RND) (TC 2.A.6) family.</text>
</comment>